<feature type="domain" description="Heparan-alpha-glucosaminide N-acetyltransferase catalytic" evidence="3">
    <location>
        <begin position="77"/>
        <end position="201"/>
    </location>
</feature>
<gene>
    <name evidence="4" type="ORF">SAY87_000255</name>
</gene>
<feature type="transmembrane region" description="Helical" evidence="2">
    <location>
        <begin position="118"/>
        <end position="136"/>
    </location>
</feature>
<keyword evidence="2" id="KW-0812">Transmembrane</keyword>
<proteinExistence type="predicted"/>
<feature type="transmembrane region" description="Helical" evidence="2">
    <location>
        <begin position="391"/>
        <end position="416"/>
    </location>
</feature>
<dbReference type="PANTHER" id="PTHR31061:SF24">
    <property type="entry name" value="LD22376P"/>
    <property type="match status" value="1"/>
</dbReference>
<feature type="transmembrane region" description="Helical" evidence="2">
    <location>
        <begin position="226"/>
        <end position="244"/>
    </location>
</feature>
<comment type="caution">
    <text evidence="4">The sequence shown here is derived from an EMBL/GenBank/DDBJ whole genome shotgun (WGS) entry which is preliminary data.</text>
</comment>
<feature type="transmembrane region" description="Helical" evidence="2">
    <location>
        <begin position="334"/>
        <end position="357"/>
    </location>
</feature>
<dbReference type="PANTHER" id="PTHR31061">
    <property type="entry name" value="LD22376P"/>
    <property type="match status" value="1"/>
</dbReference>
<dbReference type="InterPro" id="IPR012429">
    <property type="entry name" value="HGSNAT_cat"/>
</dbReference>
<name>A0AAN7JG25_9MYRT</name>
<dbReference type="AlphaFoldDB" id="A0AAN7JG25"/>
<evidence type="ECO:0000256" key="2">
    <source>
        <dbReference type="SAM" id="Phobius"/>
    </source>
</evidence>
<evidence type="ECO:0000313" key="5">
    <source>
        <dbReference type="Proteomes" id="UP001345219"/>
    </source>
</evidence>
<evidence type="ECO:0000313" key="4">
    <source>
        <dbReference type="EMBL" id="KAK4742254.1"/>
    </source>
</evidence>
<protein>
    <recommendedName>
        <fullName evidence="3">Heparan-alpha-glucosaminide N-acetyltransferase catalytic domain-containing protein</fullName>
    </recommendedName>
</protein>
<dbReference type="Pfam" id="PF07786">
    <property type="entry name" value="HGSNAT_cat"/>
    <property type="match status" value="1"/>
</dbReference>
<keyword evidence="2" id="KW-0472">Membrane</keyword>
<evidence type="ECO:0000256" key="1">
    <source>
        <dbReference type="SAM" id="MobiDB-lite"/>
    </source>
</evidence>
<feature type="transmembrane region" description="Helical" evidence="2">
    <location>
        <begin position="187"/>
        <end position="205"/>
    </location>
</feature>
<accession>A0AAN7JG25</accession>
<evidence type="ECO:0000259" key="3">
    <source>
        <dbReference type="Pfam" id="PF07786"/>
    </source>
</evidence>
<keyword evidence="2" id="KW-1133">Transmembrane helix</keyword>
<feature type="region of interest" description="Disordered" evidence="1">
    <location>
        <begin position="1"/>
        <end position="26"/>
    </location>
</feature>
<organism evidence="4 5">
    <name type="scientific">Trapa incisa</name>
    <dbReference type="NCBI Taxonomy" id="236973"/>
    <lineage>
        <taxon>Eukaryota</taxon>
        <taxon>Viridiplantae</taxon>
        <taxon>Streptophyta</taxon>
        <taxon>Embryophyta</taxon>
        <taxon>Tracheophyta</taxon>
        <taxon>Spermatophyta</taxon>
        <taxon>Magnoliopsida</taxon>
        <taxon>eudicotyledons</taxon>
        <taxon>Gunneridae</taxon>
        <taxon>Pentapetalae</taxon>
        <taxon>rosids</taxon>
        <taxon>malvids</taxon>
        <taxon>Myrtales</taxon>
        <taxon>Lythraceae</taxon>
        <taxon>Trapa</taxon>
    </lineage>
</organism>
<dbReference type="Proteomes" id="UP001345219">
    <property type="component" value="Chromosome 1"/>
</dbReference>
<feature type="transmembrane region" description="Helical" evidence="2">
    <location>
        <begin position="83"/>
        <end position="106"/>
    </location>
</feature>
<feature type="transmembrane region" description="Helical" evidence="2">
    <location>
        <begin position="436"/>
        <end position="455"/>
    </location>
</feature>
<feature type="transmembrane region" description="Helical" evidence="2">
    <location>
        <begin position="148"/>
        <end position="167"/>
    </location>
</feature>
<sequence length="497" mass="55072">MAVESCGYVPVNPDEEDHEGSSNSSRQAVILEPGDHRISVMDEGCAARALLEDGQKSFEVDQGAKPRRIDSGIQRPRLSSLDVFRGLTVILMILVDDAGGIFPAINHSPWDGVTLADFVMPFFLFMVGVSIALAHKRLPSKLVATKRAALRACKLLMIGLFVQGGFLHGINDLSYGVDISRIRWMGVLQRIAIAYLVAALCEIWLKDEVDPSTKIVSLFTKYKNQWVLSLVLTMIYLSLLYGLSVPDWQYIALSTATNSSVPVTFSVKCGLRGDTSPACNAVGMIDRKVLGINHLYRKPTYLRTKQCSTKSPANGPLPPNAPSWCQAPFDPEGLLSSVMAIVTTLIGLHFGHIMVHFKARHQQFLFMSLHQLSMLSKMILCYGAGMSLNKALYSLSYTCITAGVGGILFAAIYTLVDVYEYRRPMFLLEWVGTHSLKVFVIVACNIWLLGLQGFYLKEPKNNIVSEISIFFICGQLLETLLEVFQKQAIGFFTLLRQ</sequence>
<keyword evidence="5" id="KW-1185">Reference proteome</keyword>
<reference evidence="4 5" key="1">
    <citation type="journal article" date="2023" name="Hortic Res">
        <title>Pangenome of water caltrop reveals structural variations and asymmetric subgenome divergence after allopolyploidization.</title>
        <authorList>
            <person name="Zhang X."/>
            <person name="Chen Y."/>
            <person name="Wang L."/>
            <person name="Yuan Y."/>
            <person name="Fang M."/>
            <person name="Shi L."/>
            <person name="Lu R."/>
            <person name="Comes H.P."/>
            <person name="Ma Y."/>
            <person name="Chen Y."/>
            <person name="Huang G."/>
            <person name="Zhou Y."/>
            <person name="Zheng Z."/>
            <person name="Qiu Y."/>
        </authorList>
    </citation>
    <scope>NUCLEOTIDE SEQUENCE [LARGE SCALE GENOMIC DNA]</scope>
    <source>
        <tissue evidence="4">Roots</tissue>
    </source>
</reference>
<dbReference type="EMBL" id="JAXIOK010000023">
    <property type="protein sequence ID" value="KAK4742254.1"/>
    <property type="molecule type" value="Genomic_DNA"/>
</dbReference>